<comment type="similarity">
    <text evidence="2">Belongs to the outer membrane factor (OMF) (TC 1.B.17) family.</text>
</comment>
<keyword evidence="7" id="KW-0998">Cell outer membrane</keyword>
<keyword evidence="8" id="KW-0175">Coiled coil</keyword>
<accession>A0A3G9G8U9</accession>
<feature type="coiled-coil region" evidence="8">
    <location>
        <begin position="120"/>
        <end position="179"/>
    </location>
</feature>
<keyword evidence="9" id="KW-0732">Signal</keyword>
<dbReference type="Pfam" id="PF02321">
    <property type="entry name" value="OEP"/>
    <property type="match status" value="2"/>
</dbReference>
<evidence type="ECO:0000256" key="3">
    <source>
        <dbReference type="ARBA" id="ARBA00022448"/>
    </source>
</evidence>
<feature type="signal peptide" evidence="9">
    <location>
        <begin position="1"/>
        <end position="37"/>
    </location>
</feature>
<dbReference type="GO" id="GO:0009279">
    <property type="term" value="C:cell outer membrane"/>
    <property type="evidence" value="ECO:0007669"/>
    <property type="project" value="UniProtKB-SubCell"/>
</dbReference>
<dbReference type="PANTHER" id="PTHR30026">
    <property type="entry name" value="OUTER MEMBRANE PROTEIN TOLC"/>
    <property type="match status" value="1"/>
</dbReference>
<dbReference type="GO" id="GO:0015288">
    <property type="term" value="F:porin activity"/>
    <property type="evidence" value="ECO:0007669"/>
    <property type="project" value="TreeGrafter"/>
</dbReference>
<dbReference type="Gene3D" id="1.20.1600.10">
    <property type="entry name" value="Outer membrane efflux proteins (OEP)"/>
    <property type="match status" value="1"/>
</dbReference>
<sequence length="480" mass="50590">MLKLSSKPAGGRKGLRAYLLAGLTVSALALGAGSAFAESLTDAITLAYANNPTLQRARAQQRATDETYVQARSGLGPTLSAGASVDYSDVTSFGAPKSNSALNLSANQTLFASGGLSSGVKAAEADVNAGREDLRAVEAQVLSDVISVYTAVRRDQEALRIGEENYNVLKRQLDETKARFEAGELTRTDVAQSEARLAASSASLAQARAQLDSSRAQYVAIVGQTPTALDPVPGLPNLPVTFDAALDRAEANNPSLSAAKWAEAAARARVSQAKSGLGPRVTLGAGYATSAPTDDFKDLDKRDAATATLRFTMPLFSAGYNSSRVRQATEGYTAQKISVELARRNVVQNVSTAWANMAAARTATQANQEQVRAATVAAEGVKYEQQVGLRTNIEVLNAEQELRQAQLALINAQRAEYVAASQVLAVMGDLEARTLTPQAEIYDPAKNFDAIKNKGATPLEPVARVLDGLADSSGEIVKTR</sequence>
<dbReference type="RefSeq" id="WP_126424046.1">
    <property type="nucleotide sequence ID" value="NZ_AP018828.1"/>
</dbReference>
<organism evidence="10 11">
    <name type="scientific">Asticcacaulis excentricus</name>
    <dbReference type="NCBI Taxonomy" id="78587"/>
    <lineage>
        <taxon>Bacteria</taxon>
        <taxon>Pseudomonadati</taxon>
        <taxon>Pseudomonadota</taxon>
        <taxon>Alphaproteobacteria</taxon>
        <taxon>Caulobacterales</taxon>
        <taxon>Caulobacteraceae</taxon>
        <taxon>Asticcacaulis</taxon>
    </lineage>
</organism>
<keyword evidence="6" id="KW-0472">Membrane</keyword>
<dbReference type="GO" id="GO:1990281">
    <property type="term" value="C:efflux pump complex"/>
    <property type="evidence" value="ECO:0007669"/>
    <property type="project" value="TreeGrafter"/>
</dbReference>
<name>A0A3G9G8U9_9CAUL</name>
<evidence type="ECO:0000313" key="11">
    <source>
        <dbReference type="Proteomes" id="UP000278756"/>
    </source>
</evidence>
<gene>
    <name evidence="10" type="ORF">EM6_3102</name>
</gene>
<keyword evidence="5" id="KW-0812">Transmembrane</keyword>
<dbReference type="InterPro" id="IPR010130">
    <property type="entry name" value="T1SS_OMP_TolC"/>
</dbReference>
<dbReference type="InterPro" id="IPR051906">
    <property type="entry name" value="TolC-like"/>
</dbReference>
<evidence type="ECO:0000313" key="10">
    <source>
        <dbReference type="EMBL" id="BBF82465.1"/>
    </source>
</evidence>
<reference evidence="11" key="2">
    <citation type="journal article" date="2017" name="Plant Physiol. Biochem.">
        <title>Differential oxidative and antioxidative response of duckweed Lemna minor toward plant growth promoting/inhibiting bacteria.</title>
        <authorList>
            <person name="Ishizawa H."/>
            <person name="Kuroda M."/>
            <person name="Morikawa M."/>
            <person name="Ike M."/>
        </authorList>
    </citation>
    <scope>NUCLEOTIDE SEQUENCE [LARGE SCALE GENOMIC DNA]</scope>
    <source>
        <strain evidence="11">M6</strain>
    </source>
</reference>
<proteinExistence type="inferred from homology"/>
<evidence type="ECO:0000256" key="8">
    <source>
        <dbReference type="SAM" id="Coils"/>
    </source>
</evidence>
<comment type="subcellular location">
    <subcellularLocation>
        <location evidence="1">Cell outer membrane</location>
    </subcellularLocation>
</comment>
<dbReference type="NCBIfam" id="TIGR01844">
    <property type="entry name" value="type_I_sec_TolC"/>
    <property type="match status" value="1"/>
</dbReference>
<dbReference type="EMBL" id="AP018828">
    <property type="protein sequence ID" value="BBF82465.1"/>
    <property type="molecule type" value="Genomic_DNA"/>
</dbReference>
<evidence type="ECO:0000256" key="4">
    <source>
        <dbReference type="ARBA" id="ARBA00022452"/>
    </source>
</evidence>
<protein>
    <submittedName>
        <fullName evidence="10">Type I secretion outer membrane protein, TolC</fullName>
    </submittedName>
</protein>
<dbReference type="InterPro" id="IPR003423">
    <property type="entry name" value="OMP_efflux"/>
</dbReference>
<evidence type="ECO:0000256" key="5">
    <source>
        <dbReference type="ARBA" id="ARBA00022692"/>
    </source>
</evidence>
<dbReference type="SUPFAM" id="SSF56954">
    <property type="entry name" value="Outer membrane efflux proteins (OEP)"/>
    <property type="match status" value="1"/>
</dbReference>
<evidence type="ECO:0000256" key="9">
    <source>
        <dbReference type="SAM" id="SignalP"/>
    </source>
</evidence>
<evidence type="ECO:0000256" key="1">
    <source>
        <dbReference type="ARBA" id="ARBA00004442"/>
    </source>
</evidence>
<dbReference type="Proteomes" id="UP000278756">
    <property type="component" value="Chromosome 2"/>
</dbReference>
<evidence type="ECO:0000256" key="7">
    <source>
        <dbReference type="ARBA" id="ARBA00023237"/>
    </source>
</evidence>
<evidence type="ECO:0000256" key="2">
    <source>
        <dbReference type="ARBA" id="ARBA00007613"/>
    </source>
</evidence>
<dbReference type="PANTHER" id="PTHR30026:SF22">
    <property type="entry name" value="OUTER MEMBRANE EFFLUX PROTEIN"/>
    <property type="match status" value="1"/>
</dbReference>
<dbReference type="GO" id="GO:0015562">
    <property type="term" value="F:efflux transmembrane transporter activity"/>
    <property type="evidence" value="ECO:0007669"/>
    <property type="project" value="InterPro"/>
</dbReference>
<reference evidence="11" key="1">
    <citation type="journal article" date="2017" name="Biotechnol. Biofuels">
        <title>Evaluation of environmental bacterial communities as a factor affecting the growth of duckweed Lemna minor.</title>
        <authorList>
            <person name="Ishizawa H."/>
            <person name="Kuroda M."/>
            <person name="Morikawa M."/>
            <person name="Ike M."/>
        </authorList>
    </citation>
    <scope>NUCLEOTIDE SEQUENCE [LARGE SCALE GENOMIC DNA]</scope>
    <source>
        <strain evidence="11">M6</strain>
    </source>
</reference>
<keyword evidence="3" id="KW-0813">Transport</keyword>
<keyword evidence="4" id="KW-1134">Transmembrane beta strand</keyword>
<evidence type="ECO:0000256" key="6">
    <source>
        <dbReference type="ARBA" id="ARBA00023136"/>
    </source>
</evidence>
<dbReference type="OrthoDB" id="9789368at2"/>
<feature type="chain" id="PRO_5018014002" evidence="9">
    <location>
        <begin position="38"/>
        <end position="480"/>
    </location>
</feature>
<dbReference type="AlphaFoldDB" id="A0A3G9G8U9"/>